<protein>
    <submittedName>
        <fullName evidence="2">DUF2306 domain-containing protein</fullName>
    </submittedName>
</protein>
<dbReference type="EMBL" id="CP059732">
    <property type="protein sequence ID" value="QMW00560.1"/>
    <property type="molecule type" value="Genomic_DNA"/>
</dbReference>
<accession>A0A7G5GNW8</accession>
<feature type="transmembrane region" description="Helical" evidence="1">
    <location>
        <begin position="73"/>
        <end position="96"/>
    </location>
</feature>
<dbReference type="InterPro" id="IPR018750">
    <property type="entry name" value="DUF2306_membrane"/>
</dbReference>
<proteinExistence type="predicted"/>
<gene>
    <name evidence="2" type="ORF">H3H32_21455</name>
</gene>
<feature type="transmembrane region" description="Helical" evidence="1">
    <location>
        <begin position="196"/>
        <end position="218"/>
    </location>
</feature>
<reference evidence="2 3" key="1">
    <citation type="submission" date="2020-07" db="EMBL/GenBank/DDBJ databases">
        <title>Spirosoma foliorum sp. nov., isolated from the leaves on the Nejang mountain Korea, Republic of.</title>
        <authorList>
            <person name="Ho H."/>
            <person name="Lee Y.-J."/>
            <person name="Nurcahyanto D.-A."/>
            <person name="Kim S.-G."/>
        </authorList>
    </citation>
    <scope>NUCLEOTIDE SEQUENCE [LARGE SCALE GENOMIC DNA]</scope>
    <source>
        <strain evidence="2 3">PL0136</strain>
    </source>
</reference>
<keyword evidence="1" id="KW-1133">Transmembrane helix</keyword>
<name>A0A7G5GNW8_9BACT</name>
<keyword evidence="1" id="KW-0812">Transmembrane</keyword>
<organism evidence="2 3">
    <name type="scientific">Spirosoma foliorum</name>
    <dbReference type="NCBI Taxonomy" id="2710596"/>
    <lineage>
        <taxon>Bacteria</taxon>
        <taxon>Pseudomonadati</taxon>
        <taxon>Bacteroidota</taxon>
        <taxon>Cytophagia</taxon>
        <taxon>Cytophagales</taxon>
        <taxon>Cytophagaceae</taxon>
        <taxon>Spirosoma</taxon>
    </lineage>
</organism>
<feature type="transmembrane region" description="Helical" evidence="1">
    <location>
        <begin position="171"/>
        <end position="190"/>
    </location>
</feature>
<feature type="transmembrane region" description="Helical" evidence="1">
    <location>
        <begin position="21"/>
        <end position="43"/>
    </location>
</feature>
<keyword evidence="3" id="KW-1185">Reference proteome</keyword>
<evidence type="ECO:0000313" key="3">
    <source>
        <dbReference type="Proteomes" id="UP000515369"/>
    </source>
</evidence>
<feature type="transmembrane region" description="Helical" evidence="1">
    <location>
        <begin position="131"/>
        <end position="151"/>
    </location>
</feature>
<dbReference type="AlphaFoldDB" id="A0A7G5GNW8"/>
<evidence type="ECO:0000256" key="1">
    <source>
        <dbReference type="SAM" id="Phobius"/>
    </source>
</evidence>
<dbReference type="Pfam" id="PF10067">
    <property type="entry name" value="DUF2306"/>
    <property type="match status" value="1"/>
</dbReference>
<dbReference type="Proteomes" id="UP000515369">
    <property type="component" value="Chromosome"/>
</dbReference>
<feature type="transmembrane region" description="Helical" evidence="1">
    <location>
        <begin position="103"/>
        <end position="125"/>
    </location>
</feature>
<keyword evidence="1" id="KW-0472">Membrane</keyword>
<dbReference type="RefSeq" id="WP_182457675.1">
    <property type="nucleotide sequence ID" value="NZ_CP059732.1"/>
</dbReference>
<evidence type="ECO:0000313" key="2">
    <source>
        <dbReference type="EMBL" id="QMW00560.1"/>
    </source>
</evidence>
<dbReference type="KEGG" id="sfol:H3H32_21455"/>
<sequence length="235" mass="26595">MIPLSTQPVTKKRVLLRLSTLCITFLALLIALYAVTYLLGFPFQLNSIVNARPLDFLAVKGTLAHQLLWKTAFTIHLVGGSLGLVLGAFLFFSGLYQATTHRFLGTIYTMAILCSSVAGLYLSYYASVSPMGIFGFFLTDIGWFGCTWLGVRAVSQNELLSHKRWFLRSYAFTLIVVSFRILFQLFFNGFHWNFDIAYVTSIWLSLGLNSSIGELIIWKTYRYEDSAPTNFSRSR</sequence>